<dbReference type="Proteomes" id="UP000789831">
    <property type="component" value="Unassembled WGS sequence"/>
</dbReference>
<gene>
    <name evidence="1" type="ORF">AGERDE_LOCUS6698</name>
</gene>
<proteinExistence type="predicted"/>
<dbReference type="EMBL" id="CAJVPL010001084">
    <property type="protein sequence ID" value="CAG8551665.1"/>
    <property type="molecule type" value="Genomic_DNA"/>
</dbReference>
<reference evidence="1" key="1">
    <citation type="submission" date="2021-06" db="EMBL/GenBank/DDBJ databases">
        <authorList>
            <person name="Kallberg Y."/>
            <person name="Tangrot J."/>
            <person name="Rosling A."/>
        </authorList>
    </citation>
    <scope>NUCLEOTIDE SEQUENCE</scope>
    <source>
        <strain evidence="1">MT106</strain>
    </source>
</reference>
<organism evidence="1 2">
    <name type="scientific">Ambispora gerdemannii</name>
    <dbReference type="NCBI Taxonomy" id="144530"/>
    <lineage>
        <taxon>Eukaryota</taxon>
        <taxon>Fungi</taxon>
        <taxon>Fungi incertae sedis</taxon>
        <taxon>Mucoromycota</taxon>
        <taxon>Glomeromycotina</taxon>
        <taxon>Glomeromycetes</taxon>
        <taxon>Archaeosporales</taxon>
        <taxon>Ambisporaceae</taxon>
        <taxon>Ambispora</taxon>
    </lineage>
</organism>
<comment type="caution">
    <text evidence="1">The sequence shown here is derived from an EMBL/GenBank/DDBJ whole genome shotgun (WGS) entry which is preliminary data.</text>
</comment>
<sequence length="67" mass="7796">SNQRHLAVGTNTTSIIKMRPFRRIVSFLVELTGQRVELSIYQNYQRTSVFIVDRLQRNGPVKCWSGE</sequence>
<evidence type="ECO:0000313" key="2">
    <source>
        <dbReference type="Proteomes" id="UP000789831"/>
    </source>
</evidence>
<protein>
    <submittedName>
        <fullName evidence="1">10877_t:CDS:1</fullName>
    </submittedName>
</protein>
<keyword evidence="2" id="KW-1185">Reference proteome</keyword>
<evidence type="ECO:0000313" key="1">
    <source>
        <dbReference type="EMBL" id="CAG8551665.1"/>
    </source>
</evidence>
<name>A0A9N9FPW0_9GLOM</name>
<dbReference type="AlphaFoldDB" id="A0A9N9FPW0"/>
<accession>A0A9N9FPW0</accession>
<feature type="non-terminal residue" evidence="1">
    <location>
        <position position="1"/>
    </location>
</feature>